<evidence type="ECO:0000313" key="1">
    <source>
        <dbReference type="EMBL" id="KAG5419838.1"/>
    </source>
</evidence>
<name>A0A8H7ZIM0_9ASCO</name>
<dbReference type="GeneID" id="93650347"/>
<protein>
    <submittedName>
        <fullName evidence="1">Uncharacterized protein</fullName>
    </submittedName>
</protein>
<gene>
    <name evidence="1" type="ORF">I9W82_001718</name>
</gene>
<comment type="caution">
    <text evidence="1">The sequence shown here is derived from an EMBL/GenBank/DDBJ whole genome shotgun (WGS) entry which is preliminary data.</text>
</comment>
<dbReference type="AlphaFoldDB" id="A0A8H7ZIM0"/>
<dbReference type="EMBL" id="JAEOAQ010000002">
    <property type="protein sequence ID" value="KAG5419838.1"/>
    <property type="molecule type" value="Genomic_DNA"/>
</dbReference>
<accession>A0A8H7ZIM0</accession>
<sequence length="225" mass="26145">MSITVRENNVYYQLEFNYNTSTNDIAIPAPTMFLDFKIYINSHVLTVGDNDELVRSISDKFKSFWNRCHYDTSFNISDASPFSFSLVCKDTVFEPTSLPKINSIEICLSVLSLEEIDLQGLLIAFNYLMTSWFLNEESKYPAVFSSSGRQFIKHNLFWYKKMYYEVMETQLVKAEKVVCNYINVVKENYTTLKLMNHVGAVNDSRRGRGRKCLIKRTPLNLVDHS</sequence>
<dbReference type="RefSeq" id="XP_067548954.1">
    <property type="nucleotide sequence ID" value="XM_067690494.1"/>
</dbReference>
<dbReference type="OrthoDB" id="4079109at2759"/>
<reference evidence="1 2" key="1">
    <citation type="submission" date="2020-12" db="EMBL/GenBank/DDBJ databases">
        <title>Effect of drift, selection, and recombination on the evolution of hybrid genomes in Candida yeast pathogens.</title>
        <authorList>
            <person name="Mixao V."/>
            <person name="Ksiezopolska E."/>
            <person name="Saus E."/>
            <person name="Boekhout T."/>
            <person name="Gacser A."/>
            <person name="Gabaldon T."/>
        </authorList>
    </citation>
    <scope>NUCLEOTIDE SEQUENCE [LARGE SCALE GENOMIC DNA]</scope>
    <source>
        <strain evidence="1 2">BP57</strain>
    </source>
</reference>
<evidence type="ECO:0000313" key="2">
    <source>
        <dbReference type="Proteomes" id="UP000669133"/>
    </source>
</evidence>
<keyword evidence="2" id="KW-1185">Reference proteome</keyword>
<dbReference type="Proteomes" id="UP000669133">
    <property type="component" value="Unassembled WGS sequence"/>
</dbReference>
<dbReference type="Pfam" id="PF21736">
    <property type="entry name" value="REC102"/>
    <property type="match status" value="1"/>
</dbReference>
<dbReference type="InterPro" id="IPR048920">
    <property type="entry name" value="REC102"/>
</dbReference>
<organism evidence="1 2">
    <name type="scientific">Candida metapsilosis</name>
    <dbReference type="NCBI Taxonomy" id="273372"/>
    <lineage>
        <taxon>Eukaryota</taxon>
        <taxon>Fungi</taxon>
        <taxon>Dikarya</taxon>
        <taxon>Ascomycota</taxon>
        <taxon>Saccharomycotina</taxon>
        <taxon>Pichiomycetes</taxon>
        <taxon>Debaryomycetaceae</taxon>
        <taxon>Candida/Lodderomyces clade</taxon>
        <taxon>Candida</taxon>
    </lineage>
</organism>
<proteinExistence type="predicted"/>